<evidence type="ECO:0000313" key="7">
    <source>
        <dbReference type="EnsemblMetazoa" id="ADIR000373-PA"/>
    </source>
</evidence>
<dbReference type="VEuPathDB" id="VectorBase:ADIR000373"/>
<keyword evidence="1 5" id="KW-0732">Signal</keyword>
<evidence type="ECO:0000313" key="8">
    <source>
        <dbReference type="Proteomes" id="UP000075884"/>
    </source>
</evidence>
<feature type="domain" description="Laminin IV type A" evidence="6">
    <location>
        <begin position="150"/>
        <end position="342"/>
    </location>
</feature>
<protein>
    <submittedName>
        <fullName evidence="7">Laminin IV type A domain-containing protein</fullName>
    </submittedName>
</protein>
<reference evidence="7" key="2">
    <citation type="submission" date="2020-05" db="UniProtKB">
        <authorList>
            <consortium name="EnsemblMetazoa"/>
        </authorList>
    </citation>
    <scope>IDENTIFICATION</scope>
    <source>
        <strain evidence="7">WRAIR2</strain>
    </source>
</reference>
<dbReference type="GO" id="GO:0048731">
    <property type="term" value="P:system development"/>
    <property type="evidence" value="ECO:0007669"/>
    <property type="project" value="UniProtKB-ARBA"/>
</dbReference>
<dbReference type="InterPro" id="IPR000034">
    <property type="entry name" value="Laminin_IV"/>
</dbReference>
<evidence type="ECO:0000256" key="5">
    <source>
        <dbReference type="SAM" id="SignalP"/>
    </source>
</evidence>
<dbReference type="AlphaFoldDB" id="A0A182MYB8"/>
<keyword evidence="8" id="KW-1185">Reference proteome</keyword>
<keyword evidence="2" id="KW-0677">Repeat</keyword>
<dbReference type="GO" id="GO:0030154">
    <property type="term" value="P:cell differentiation"/>
    <property type="evidence" value="ECO:0007669"/>
    <property type="project" value="UniProtKB-ARBA"/>
</dbReference>
<sequence length="399" mass="44845">MMRHLPVNVFRVVLALSSAHLLVCCFDSEDVSLEHEVHPPSYDVEVMEGKLLQLKVSGEGPMCNPSWLHNGRAVSKTRCKVSYGELMCPAVSRSDAGRYDLWSGDGTAHGQNRLKFTAFVRVLQDTERVVLEPEARNAAPQEVEPIVHRYRERLWDDCFCSGVTGRCAMAPNLYRARITYNLSKAESVRKLLATFDAAPSNYLKIPGLVFGNLITAYGGYLRFPVTEECYADRSKPCIVVDHKRYTNRAIGFFLPRQHDQRQVQVLMTESSWSLLAPAQRNEYEDDPASPALSKFVFMSMLSNIDAMYIRGSYRTRGDGNQLSVDVASRHDGGLGVVTTVERCDCHEGYAGFSCERCDKNYLRTYESVNENGVCVSLAEVWESSKNKYGVNGREQFGRG</sequence>
<feature type="chain" id="PRO_5008129014" evidence="5">
    <location>
        <begin position="26"/>
        <end position="399"/>
    </location>
</feature>
<evidence type="ECO:0000256" key="1">
    <source>
        <dbReference type="ARBA" id="ARBA00022729"/>
    </source>
</evidence>
<evidence type="ECO:0000256" key="4">
    <source>
        <dbReference type="ARBA" id="ARBA00023180"/>
    </source>
</evidence>
<keyword evidence="4" id="KW-0325">Glycoprotein</keyword>
<dbReference type="Gene3D" id="2.60.40.10">
    <property type="entry name" value="Immunoglobulins"/>
    <property type="match status" value="1"/>
</dbReference>
<dbReference type="STRING" id="7168.A0A182MYB8"/>
<keyword evidence="3" id="KW-1015">Disulfide bond</keyword>
<dbReference type="GO" id="GO:0048513">
    <property type="term" value="P:animal organ development"/>
    <property type="evidence" value="ECO:0007669"/>
    <property type="project" value="UniProtKB-ARBA"/>
</dbReference>
<evidence type="ECO:0000256" key="3">
    <source>
        <dbReference type="ARBA" id="ARBA00023157"/>
    </source>
</evidence>
<dbReference type="Proteomes" id="UP000075884">
    <property type="component" value="Unassembled WGS sequence"/>
</dbReference>
<dbReference type="SUPFAM" id="SSF48726">
    <property type="entry name" value="Immunoglobulin"/>
    <property type="match status" value="1"/>
</dbReference>
<dbReference type="InterPro" id="IPR036179">
    <property type="entry name" value="Ig-like_dom_sf"/>
</dbReference>
<accession>A0A182MYB8</accession>
<name>A0A182MYB8_9DIPT</name>
<dbReference type="EnsemblMetazoa" id="ADIR000373-RA">
    <property type="protein sequence ID" value="ADIR000373-PA"/>
    <property type="gene ID" value="ADIR000373"/>
</dbReference>
<organism evidence="7 8">
    <name type="scientific">Anopheles dirus</name>
    <dbReference type="NCBI Taxonomy" id="7168"/>
    <lineage>
        <taxon>Eukaryota</taxon>
        <taxon>Metazoa</taxon>
        <taxon>Ecdysozoa</taxon>
        <taxon>Arthropoda</taxon>
        <taxon>Hexapoda</taxon>
        <taxon>Insecta</taxon>
        <taxon>Pterygota</taxon>
        <taxon>Neoptera</taxon>
        <taxon>Endopterygota</taxon>
        <taxon>Diptera</taxon>
        <taxon>Nematocera</taxon>
        <taxon>Culicoidea</taxon>
        <taxon>Culicidae</taxon>
        <taxon>Anophelinae</taxon>
        <taxon>Anopheles</taxon>
    </lineage>
</organism>
<dbReference type="InterPro" id="IPR002049">
    <property type="entry name" value="LE_dom"/>
</dbReference>
<dbReference type="PROSITE" id="PS51115">
    <property type="entry name" value="LAMININ_IVA"/>
    <property type="match status" value="1"/>
</dbReference>
<proteinExistence type="predicted"/>
<dbReference type="CDD" id="cd00055">
    <property type="entry name" value="EGF_Lam"/>
    <property type="match status" value="1"/>
</dbReference>
<reference evidence="8" key="1">
    <citation type="submission" date="2013-03" db="EMBL/GenBank/DDBJ databases">
        <title>The Genome Sequence of Anopheles dirus WRAIR2.</title>
        <authorList>
            <consortium name="The Broad Institute Genomics Platform"/>
            <person name="Neafsey D.E."/>
            <person name="Walton C."/>
            <person name="Walker B."/>
            <person name="Young S.K."/>
            <person name="Zeng Q."/>
            <person name="Gargeya S."/>
            <person name="Fitzgerald M."/>
            <person name="Haas B."/>
            <person name="Abouelleil A."/>
            <person name="Allen A.W."/>
            <person name="Alvarado L."/>
            <person name="Arachchi H.M."/>
            <person name="Berlin A.M."/>
            <person name="Chapman S.B."/>
            <person name="Gainer-Dewar J."/>
            <person name="Goldberg J."/>
            <person name="Griggs A."/>
            <person name="Gujja S."/>
            <person name="Hansen M."/>
            <person name="Howarth C."/>
            <person name="Imamovic A."/>
            <person name="Ireland A."/>
            <person name="Larimer J."/>
            <person name="McCowan C."/>
            <person name="Murphy C."/>
            <person name="Pearson M."/>
            <person name="Poon T.W."/>
            <person name="Priest M."/>
            <person name="Roberts A."/>
            <person name="Saif S."/>
            <person name="Shea T."/>
            <person name="Sisk P."/>
            <person name="Sykes S."/>
            <person name="Wortman J."/>
            <person name="Nusbaum C."/>
            <person name="Birren B."/>
        </authorList>
    </citation>
    <scope>NUCLEOTIDE SEQUENCE [LARGE SCALE GENOMIC DNA]</scope>
    <source>
        <strain evidence="8">WRAIR2</strain>
    </source>
</reference>
<dbReference type="InterPro" id="IPR013783">
    <property type="entry name" value="Ig-like_fold"/>
</dbReference>
<feature type="signal peptide" evidence="5">
    <location>
        <begin position="1"/>
        <end position="25"/>
    </location>
</feature>
<dbReference type="Pfam" id="PF00052">
    <property type="entry name" value="Laminin_B"/>
    <property type="match status" value="1"/>
</dbReference>
<evidence type="ECO:0000259" key="6">
    <source>
        <dbReference type="PROSITE" id="PS51115"/>
    </source>
</evidence>
<evidence type="ECO:0000256" key="2">
    <source>
        <dbReference type="ARBA" id="ARBA00022737"/>
    </source>
</evidence>
<dbReference type="SMART" id="SM00281">
    <property type="entry name" value="LamB"/>
    <property type="match status" value="1"/>
</dbReference>